<evidence type="ECO:0000313" key="2">
    <source>
        <dbReference type="EMBL" id="MCH95095.1"/>
    </source>
</evidence>
<keyword evidence="3" id="KW-1185">Reference proteome</keyword>
<sequence>DFEKVHFTCLPDIGEIQVNGLMVRRKSCFYYLPDSLLVKYVFPRMRETWFLHVEVRPLKSLRVPCLPRDAAIVSKHQDLMTDDCKNKKKCNSEEKREEGLHPCANLSEENDAINHILEEKGNSYENDKQHSASGMPERYSCGFGDKPTSTPSKSGCAMSENKVENQVELCAANSMQE</sequence>
<feature type="non-terminal residue" evidence="2">
    <location>
        <position position="1"/>
    </location>
</feature>
<protein>
    <submittedName>
        <fullName evidence="2">Uncharacterized protein</fullName>
    </submittedName>
</protein>
<dbReference type="Proteomes" id="UP000265520">
    <property type="component" value="Unassembled WGS sequence"/>
</dbReference>
<accession>A0A392N7H9</accession>
<name>A0A392N7H9_9FABA</name>
<reference evidence="2 3" key="1">
    <citation type="journal article" date="2018" name="Front. Plant Sci.">
        <title>Red Clover (Trifolium pratense) and Zigzag Clover (T. medium) - A Picture of Genomic Similarities and Differences.</title>
        <authorList>
            <person name="Dluhosova J."/>
            <person name="Istvanek J."/>
            <person name="Nedelnik J."/>
            <person name="Repkova J."/>
        </authorList>
    </citation>
    <scope>NUCLEOTIDE SEQUENCE [LARGE SCALE GENOMIC DNA]</scope>
    <source>
        <strain evidence="3">cv. 10/8</strain>
        <tissue evidence="2">Leaf</tissue>
    </source>
</reference>
<organism evidence="2 3">
    <name type="scientific">Trifolium medium</name>
    <dbReference type="NCBI Taxonomy" id="97028"/>
    <lineage>
        <taxon>Eukaryota</taxon>
        <taxon>Viridiplantae</taxon>
        <taxon>Streptophyta</taxon>
        <taxon>Embryophyta</taxon>
        <taxon>Tracheophyta</taxon>
        <taxon>Spermatophyta</taxon>
        <taxon>Magnoliopsida</taxon>
        <taxon>eudicotyledons</taxon>
        <taxon>Gunneridae</taxon>
        <taxon>Pentapetalae</taxon>
        <taxon>rosids</taxon>
        <taxon>fabids</taxon>
        <taxon>Fabales</taxon>
        <taxon>Fabaceae</taxon>
        <taxon>Papilionoideae</taxon>
        <taxon>50 kb inversion clade</taxon>
        <taxon>NPAAA clade</taxon>
        <taxon>Hologalegina</taxon>
        <taxon>IRL clade</taxon>
        <taxon>Trifolieae</taxon>
        <taxon>Trifolium</taxon>
    </lineage>
</organism>
<dbReference type="EMBL" id="LXQA010028959">
    <property type="protein sequence ID" value="MCH95095.1"/>
    <property type="molecule type" value="Genomic_DNA"/>
</dbReference>
<evidence type="ECO:0000256" key="1">
    <source>
        <dbReference type="SAM" id="MobiDB-lite"/>
    </source>
</evidence>
<evidence type="ECO:0000313" key="3">
    <source>
        <dbReference type="Proteomes" id="UP000265520"/>
    </source>
</evidence>
<dbReference type="AlphaFoldDB" id="A0A392N7H9"/>
<feature type="region of interest" description="Disordered" evidence="1">
    <location>
        <begin position="124"/>
        <end position="159"/>
    </location>
</feature>
<feature type="non-terminal residue" evidence="2">
    <location>
        <position position="177"/>
    </location>
</feature>
<comment type="caution">
    <text evidence="2">The sequence shown here is derived from an EMBL/GenBank/DDBJ whole genome shotgun (WGS) entry which is preliminary data.</text>
</comment>
<proteinExistence type="predicted"/>